<dbReference type="AlphaFoldDB" id="A0A1I0D2S0"/>
<keyword evidence="2" id="KW-0472">Membrane</keyword>
<feature type="transmembrane region" description="Helical" evidence="2">
    <location>
        <begin position="87"/>
        <end position="106"/>
    </location>
</feature>
<feature type="transmembrane region" description="Helical" evidence="2">
    <location>
        <begin position="60"/>
        <end position="81"/>
    </location>
</feature>
<keyword evidence="2" id="KW-1133">Transmembrane helix</keyword>
<reference evidence="6 7" key="1">
    <citation type="submission" date="2016-10" db="EMBL/GenBank/DDBJ databases">
        <authorList>
            <person name="Varghese N."/>
            <person name="Submissions S."/>
        </authorList>
    </citation>
    <scope>NUCLEOTIDE SEQUENCE [LARGE SCALE GENOMIC DNA]</scope>
    <source>
        <strain evidence="4 7">WG2</strain>
        <strain evidence="5 6">WG5</strain>
    </source>
</reference>
<evidence type="ECO:0000256" key="2">
    <source>
        <dbReference type="SAM" id="Phobius"/>
    </source>
</evidence>
<dbReference type="Pfam" id="PF00990">
    <property type="entry name" value="GGDEF"/>
    <property type="match status" value="1"/>
</dbReference>
<dbReference type="InterPro" id="IPR000160">
    <property type="entry name" value="GGDEF_dom"/>
</dbReference>
<keyword evidence="2" id="KW-0812">Transmembrane</keyword>
<dbReference type="Proteomes" id="UP000199519">
    <property type="component" value="Unassembled WGS sequence"/>
</dbReference>
<organism evidence="5 6">
    <name type="scientific">Halanaerobium congolense</name>
    <dbReference type="NCBI Taxonomy" id="54121"/>
    <lineage>
        <taxon>Bacteria</taxon>
        <taxon>Bacillati</taxon>
        <taxon>Bacillota</taxon>
        <taxon>Clostridia</taxon>
        <taxon>Halanaerobiales</taxon>
        <taxon>Halanaerobiaceae</taxon>
        <taxon>Halanaerobium</taxon>
    </lineage>
</organism>
<sequence length="282" mass="33682">MGKSFKKASIYFILIIFCFYVLFNIIYFQLKIMNFYWYIMMSVTFILISIVYLKGIIFSLLSSLIIIFIYGSYSLYFSIHYNRSYQIYDYFWLIIIPLFAYLSGLFGDHIRQLSNSEEKLVELKEKIATRDEITNLHNEKEFYHNLEEEIHLAKRQEFDLSLMLIRLKFYDQLVAQNGQKKVNKIIRKISDLIPQAVRKEDKEYIIKDDTFAIILPFCDPQFSLKIKDRVKEKLGEIIIRDDGYEEVFNLDLQLALVSFDNDIKGPFELKERAEEALNYDVR</sequence>
<dbReference type="SMART" id="SM00267">
    <property type="entry name" value="GGDEF"/>
    <property type="match status" value="1"/>
</dbReference>
<dbReference type="InterPro" id="IPR029787">
    <property type="entry name" value="Nucleotide_cyclase"/>
</dbReference>
<evidence type="ECO:0000256" key="1">
    <source>
        <dbReference type="SAM" id="Coils"/>
    </source>
</evidence>
<dbReference type="InterPro" id="IPR043128">
    <property type="entry name" value="Rev_trsase/Diguanyl_cyclase"/>
</dbReference>
<dbReference type="EMBL" id="FOHG01000055">
    <property type="protein sequence ID" value="SET26386.1"/>
    <property type="molecule type" value="Genomic_DNA"/>
</dbReference>
<keyword evidence="1" id="KW-0175">Coiled coil</keyword>
<name>A0A1I0D2S0_9FIRM</name>
<feature type="coiled-coil region" evidence="1">
    <location>
        <begin position="106"/>
        <end position="156"/>
    </location>
</feature>
<feature type="domain" description="GGDEF" evidence="3">
    <location>
        <begin position="158"/>
        <end position="282"/>
    </location>
</feature>
<accession>A0A1I0D2S0</accession>
<dbReference type="SUPFAM" id="SSF55073">
    <property type="entry name" value="Nucleotide cyclase"/>
    <property type="match status" value="1"/>
</dbReference>
<feature type="transmembrane region" description="Helical" evidence="2">
    <location>
        <begin position="9"/>
        <end position="29"/>
    </location>
</feature>
<keyword evidence="7" id="KW-1185">Reference proteome</keyword>
<protein>
    <submittedName>
        <fullName evidence="5">Diguanylate cyclase (GGDEF) domain-containing protein</fullName>
    </submittedName>
</protein>
<feature type="transmembrane region" description="Helical" evidence="2">
    <location>
        <begin position="35"/>
        <end position="53"/>
    </location>
</feature>
<proteinExistence type="predicted"/>
<dbReference type="NCBIfam" id="TIGR00254">
    <property type="entry name" value="GGDEF"/>
    <property type="match status" value="1"/>
</dbReference>
<dbReference type="Gene3D" id="3.30.70.270">
    <property type="match status" value="1"/>
</dbReference>
<dbReference type="EMBL" id="FNBJ01000057">
    <property type="protein sequence ID" value="SDG18243.1"/>
    <property type="molecule type" value="Genomic_DNA"/>
</dbReference>
<evidence type="ECO:0000313" key="5">
    <source>
        <dbReference type="EMBL" id="SET26386.1"/>
    </source>
</evidence>
<dbReference type="Proteomes" id="UP000198612">
    <property type="component" value="Unassembled WGS sequence"/>
</dbReference>
<evidence type="ECO:0000259" key="3">
    <source>
        <dbReference type="PROSITE" id="PS50887"/>
    </source>
</evidence>
<gene>
    <name evidence="4" type="ORF">SAMN04488598_1574</name>
    <name evidence="5" type="ORF">SAMN04515652_1555</name>
</gene>
<dbReference type="PROSITE" id="PS50887">
    <property type="entry name" value="GGDEF"/>
    <property type="match status" value="1"/>
</dbReference>
<evidence type="ECO:0000313" key="4">
    <source>
        <dbReference type="EMBL" id="SDG18243.1"/>
    </source>
</evidence>
<evidence type="ECO:0000313" key="6">
    <source>
        <dbReference type="Proteomes" id="UP000198612"/>
    </source>
</evidence>
<evidence type="ECO:0000313" key="7">
    <source>
        <dbReference type="Proteomes" id="UP000199519"/>
    </source>
</evidence>